<proteinExistence type="predicted"/>
<sequence length="55" mass="7001">MSYTFFYFVYHFLFVIRQKKYFFVWVIISKRIKFSYVICNIISSFFLKKKIFKVF</sequence>
<keyword evidence="1" id="KW-0472">Membrane</keyword>
<dbReference type="AlphaFoldDB" id="A0A2P4NPY5"/>
<reference evidence="2 3" key="1">
    <citation type="journal article" date="2013" name="Proc. Natl. Acad. Sci. U.S.A.">
        <title>Genome of an arbuscular mycorrhizal fungus provides insight into the oldest plant symbiosis.</title>
        <authorList>
            <person name="Tisserant E."/>
            <person name="Malbreil M."/>
            <person name="Kuo A."/>
            <person name="Kohler A."/>
            <person name="Symeonidi A."/>
            <person name="Balestrini R."/>
            <person name="Charron P."/>
            <person name="Duensing N."/>
            <person name="Frei Dit Frey N."/>
            <person name="Gianinazzi-Pearson V."/>
            <person name="Gilbert L.B."/>
            <person name="Handa Y."/>
            <person name="Herr J.R."/>
            <person name="Hijri M."/>
            <person name="Koul R."/>
            <person name="Kawaguchi M."/>
            <person name="Krajinski F."/>
            <person name="Lammers P.J."/>
            <person name="Masclaux F.G."/>
            <person name="Murat C."/>
            <person name="Morin E."/>
            <person name="Ndikumana S."/>
            <person name="Pagni M."/>
            <person name="Petitpierre D."/>
            <person name="Requena N."/>
            <person name="Rosikiewicz P."/>
            <person name="Riley R."/>
            <person name="Saito K."/>
            <person name="San Clemente H."/>
            <person name="Shapiro H."/>
            <person name="van Tuinen D."/>
            <person name="Becard G."/>
            <person name="Bonfante P."/>
            <person name="Paszkowski U."/>
            <person name="Shachar-Hill Y.Y."/>
            <person name="Tuskan G.A."/>
            <person name="Young P.W."/>
            <person name="Sanders I.R."/>
            <person name="Henrissat B."/>
            <person name="Rensing S.A."/>
            <person name="Grigoriev I.V."/>
            <person name="Corradi N."/>
            <person name="Roux C."/>
            <person name="Martin F."/>
        </authorList>
    </citation>
    <scope>NUCLEOTIDE SEQUENCE [LARGE SCALE GENOMIC DNA]</scope>
    <source>
        <strain evidence="2 3">DAOM 197198</strain>
    </source>
</reference>
<comment type="caution">
    <text evidence="2">The sequence shown here is derived from an EMBL/GenBank/DDBJ whole genome shotgun (WGS) entry which is preliminary data.</text>
</comment>
<evidence type="ECO:0000256" key="1">
    <source>
        <dbReference type="SAM" id="Phobius"/>
    </source>
</evidence>
<evidence type="ECO:0000313" key="3">
    <source>
        <dbReference type="Proteomes" id="UP000018888"/>
    </source>
</evidence>
<keyword evidence="1" id="KW-0812">Transmembrane</keyword>
<accession>A0A2P4NPY5</accession>
<reference evidence="2 3" key="2">
    <citation type="journal article" date="2018" name="New Phytol.">
        <title>High intraspecific genome diversity in the model arbuscular mycorrhizal symbiont Rhizophagus irregularis.</title>
        <authorList>
            <person name="Chen E.C.H."/>
            <person name="Morin E."/>
            <person name="Beaudet D."/>
            <person name="Noel J."/>
            <person name="Yildirir G."/>
            <person name="Ndikumana S."/>
            <person name="Charron P."/>
            <person name="St-Onge C."/>
            <person name="Giorgi J."/>
            <person name="Kruger M."/>
            <person name="Marton T."/>
            <person name="Ropars J."/>
            <person name="Grigoriev I.V."/>
            <person name="Hainaut M."/>
            <person name="Henrissat B."/>
            <person name="Roux C."/>
            <person name="Martin F."/>
            <person name="Corradi N."/>
        </authorList>
    </citation>
    <scope>NUCLEOTIDE SEQUENCE [LARGE SCALE GENOMIC DNA]</scope>
    <source>
        <strain evidence="2 3">DAOM 197198</strain>
    </source>
</reference>
<protein>
    <submittedName>
        <fullName evidence="2">Uncharacterized protein</fullName>
    </submittedName>
</protein>
<evidence type="ECO:0000313" key="2">
    <source>
        <dbReference type="EMBL" id="POG55200.1"/>
    </source>
</evidence>
<dbReference type="EMBL" id="AUPC02000757">
    <property type="protein sequence ID" value="POG55200.1"/>
    <property type="molecule type" value="Genomic_DNA"/>
</dbReference>
<dbReference type="Proteomes" id="UP000018888">
    <property type="component" value="Unassembled WGS sequence"/>
</dbReference>
<feature type="transmembrane region" description="Helical" evidence="1">
    <location>
        <begin position="22"/>
        <end position="47"/>
    </location>
</feature>
<keyword evidence="1" id="KW-1133">Transmembrane helix</keyword>
<name>A0A2P4NPY5_RHIID</name>
<gene>
    <name evidence="2" type="ORF">GLOIN_2v1739684</name>
</gene>
<organism evidence="2 3">
    <name type="scientific">Rhizophagus irregularis (strain DAOM 181602 / DAOM 197198 / MUCL 43194)</name>
    <name type="common">Arbuscular mycorrhizal fungus</name>
    <name type="synonym">Glomus intraradices</name>
    <dbReference type="NCBI Taxonomy" id="747089"/>
    <lineage>
        <taxon>Eukaryota</taxon>
        <taxon>Fungi</taxon>
        <taxon>Fungi incertae sedis</taxon>
        <taxon>Mucoromycota</taxon>
        <taxon>Glomeromycotina</taxon>
        <taxon>Glomeromycetes</taxon>
        <taxon>Glomerales</taxon>
        <taxon>Glomeraceae</taxon>
        <taxon>Rhizophagus</taxon>
    </lineage>
</organism>
<keyword evidence="3" id="KW-1185">Reference proteome</keyword>